<evidence type="ECO:0000313" key="1">
    <source>
        <dbReference type="EMBL" id="RHW68092.1"/>
    </source>
</evidence>
<dbReference type="Proteomes" id="UP000266743">
    <property type="component" value="Chromosome 11"/>
</dbReference>
<protein>
    <submittedName>
        <fullName evidence="1">Uncharacterized protein</fullName>
    </submittedName>
</protein>
<evidence type="ECO:0000313" key="2">
    <source>
        <dbReference type="Proteomes" id="UP000266743"/>
    </source>
</evidence>
<name>A0A3L6KUL3_9TRYP</name>
<accession>A0A3L6KUL3</accession>
<organism evidence="1 2">
    <name type="scientific">Trypanosoma brucei equiperdum</name>
    <dbReference type="NCBI Taxonomy" id="630700"/>
    <lineage>
        <taxon>Eukaryota</taxon>
        <taxon>Discoba</taxon>
        <taxon>Euglenozoa</taxon>
        <taxon>Kinetoplastea</taxon>
        <taxon>Metakinetoplastina</taxon>
        <taxon>Trypanosomatida</taxon>
        <taxon>Trypanosomatidae</taxon>
        <taxon>Trypanosoma</taxon>
    </lineage>
</organism>
<proteinExistence type="predicted"/>
<gene>
    <name evidence="1" type="ORF">DPX39_110115500</name>
</gene>
<dbReference type="EMBL" id="QSBY01000011">
    <property type="protein sequence ID" value="RHW68092.1"/>
    <property type="molecule type" value="Genomic_DNA"/>
</dbReference>
<dbReference type="AlphaFoldDB" id="A0A3L6KUL3"/>
<sequence>MISRRSFVLARGRSRGSESWTVENLAERVFVWSPRLFSFSHRTLSSIRHPYIAVVNDMVDSGGHKKSKRVELLLGALTESRDEEKKWMRISLMFDSMLTADVVDKLRRKVSLNIDVMMRIEVLWNGLGGVAHEVVKEDGYKAFHYKLYSYLLNIDDVSVVTSTSTAISEDYAYDERGNNGVTFEFFAVSMLELADNWTRTRDTNDFVNFLTDIYERCVKTKQRPIVRGILPRCEKTAYFSGGIIRKVVEGETVTYVKAKQS</sequence>
<comment type="caution">
    <text evidence="1">The sequence shown here is derived from an EMBL/GenBank/DDBJ whole genome shotgun (WGS) entry which is preliminary data.</text>
</comment>
<reference evidence="1 2" key="1">
    <citation type="submission" date="2018-09" db="EMBL/GenBank/DDBJ databases">
        <title>whole genome sequence of T. equiperdum IVM-t1 strain.</title>
        <authorList>
            <person name="Suganuma K."/>
        </authorList>
    </citation>
    <scope>NUCLEOTIDE SEQUENCE [LARGE SCALE GENOMIC DNA]</scope>
    <source>
        <strain evidence="1 2">IVM-t1</strain>
    </source>
</reference>